<dbReference type="eggNOG" id="COG4720">
    <property type="taxonomic scope" value="Bacteria"/>
</dbReference>
<feature type="transmembrane region" description="Helical" evidence="1">
    <location>
        <begin position="12"/>
        <end position="28"/>
    </location>
</feature>
<dbReference type="Gene3D" id="1.10.1760.20">
    <property type="match status" value="1"/>
</dbReference>
<dbReference type="Pfam" id="PF12822">
    <property type="entry name" value="ECF_trnsprt"/>
    <property type="match status" value="1"/>
</dbReference>
<feature type="transmembrane region" description="Helical" evidence="1">
    <location>
        <begin position="73"/>
        <end position="92"/>
    </location>
</feature>
<accession>E4KMI5</accession>
<dbReference type="RefSeq" id="WP_006417688.1">
    <property type="nucleotide sequence ID" value="NZ_AENN01000005.1"/>
</dbReference>
<dbReference type="OrthoDB" id="5198189at2"/>
<dbReference type="GO" id="GO:0022857">
    <property type="term" value="F:transmembrane transporter activity"/>
    <property type="evidence" value="ECO:0007669"/>
    <property type="project" value="InterPro"/>
</dbReference>
<dbReference type="EMBL" id="AENN01000005">
    <property type="protein sequence ID" value="EFR31848.1"/>
    <property type="molecule type" value="Genomic_DNA"/>
</dbReference>
<protein>
    <recommendedName>
        <fullName evidence="4">Rod shape-determining protein MreD</fullName>
    </recommendedName>
</protein>
<sequence length="169" mass="19491">MLADRKYLRRLIWDALMAALCFILRLLLAPLPNVQPVTVLLIFVCWYLSAKDSILIASLTIVISNLFLGFGPWTLAQITAYCILILISKLFAPFLKREGYLIQAFYMIAIGFLYGLIISLIQAPFYGIQHFWVYYFNGVLFDAYHGIGNLIFFLLLQPIIPPLIQKYRF</sequence>
<dbReference type="AlphaFoldDB" id="E4KMI5"/>
<organism evidence="2 3">
    <name type="scientific">Eremococcus coleocola ACS-139-V-Col8</name>
    <dbReference type="NCBI Taxonomy" id="908337"/>
    <lineage>
        <taxon>Bacteria</taxon>
        <taxon>Bacillati</taxon>
        <taxon>Bacillota</taxon>
        <taxon>Bacilli</taxon>
        <taxon>Lactobacillales</taxon>
        <taxon>Aerococcaceae</taxon>
        <taxon>Eremococcus</taxon>
    </lineage>
</organism>
<proteinExistence type="predicted"/>
<feature type="transmembrane region" description="Helical" evidence="1">
    <location>
        <begin position="40"/>
        <end position="67"/>
    </location>
</feature>
<evidence type="ECO:0000313" key="3">
    <source>
        <dbReference type="Proteomes" id="UP000005990"/>
    </source>
</evidence>
<keyword evidence="1" id="KW-0472">Membrane</keyword>
<gene>
    <name evidence="2" type="ORF">HMPREF9257_0283</name>
</gene>
<keyword evidence="1" id="KW-0812">Transmembrane</keyword>
<reference evidence="2 3" key="1">
    <citation type="submission" date="2010-10" db="EMBL/GenBank/DDBJ databases">
        <authorList>
            <person name="Durkin A.S."/>
            <person name="Madupu R."/>
            <person name="Torralba M."/>
            <person name="Gillis M."/>
            <person name="Methe B."/>
            <person name="Sutton G."/>
            <person name="Nelson K.E."/>
        </authorList>
    </citation>
    <scope>NUCLEOTIDE SEQUENCE [LARGE SCALE GENOMIC DNA]</scope>
    <source>
        <strain evidence="2 3">ACS-139-V-Col8</strain>
    </source>
</reference>
<evidence type="ECO:0008006" key="4">
    <source>
        <dbReference type="Google" id="ProtNLM"/>
    </source>
</evidence>
<dbReference type="InterPro" id="IPR024529">
    <property type="entry name" value="ECF_trnsprt_substrate-spec"/>
</dbReference>
<evidence type="ECO:0000313" key="2">
    <source>
        <dbReference type="EMBL" id="EFR31848.1"/>
    </source>
</evidence>
<evidence type="ECO:0000256" key="1">
    <source>
        <dbReference type="SAM" id="Phobius"/>
    </source>
</evidence>
<dbReference type="STRING" id="908337.HMPREF9257_0283"/>
<feature type="transmembrane region" description="Helical" evidence="1">
    <location>
        <begin position="104"/>
        <end position="123"/>
    </location>
</feature>
<dbReference type="Proteomes" id="UP000005990">
    <property type="component" value="Unassembled WGS sequence"/>
</dbReference>
<keyword evidence="3" id="KW-1185">Reference proteome</keyword>
<comment type="caution">
    <text evidence="2">The sequence shown here is derived from an EMBL/GenBank/DDBJ whole genome shotgun (WGS) entry which is preliminary data.</text>
</comment>
<name>E4KMI5_9LACT</name>
<keyword evidence="1" id="KW-1133">Transmembrane helix</keyword>
<feature type="transmembrane region" description="Helical" evidence="1">
    <location>
        <begin position="143"/>
        <end position="164"/>
    </location>
</feature>